<dbReference type="InterPro" id="IPR006665">
    <property type="entry name" value="OmpA-like"/>
</dbReference>
<dbReference type="RefSeq" id="WP_135669913.1">
    <property type="nucleotide sequence ID" value="NZ_RQGN01000023.1"/>
</dbReference>
<dbReference type="SUPFAM" id="SSF103088">
    <property type="entry name" value="OmpA-like"/>
    <property type="match status" value="1"/>
</dbReference>
<proteinExistence type="predicted"/>
<dbReference type="InterPro" id="IPR050330">
    <property type="entry name" value="Bact_OuterMem_StrucFunc"/>
</dbReference>
<dbReference type="PANTHER" id="PTHR30329">
    <property type="entry name" value="STATOR ELEMENT OF FLAGELLAR MOTOR COMPLEX"/>
    <property type="match status" value="1"/>
</dbReference>
<evidence type="ECO:0000313" key="4">
    <source>
        <dbReference type="Proteomes" id="UP000298429"/>
    </source>
</evidence>
<reference evidence="3 4" key="1">
    <citation type="journal article" date="2019" name="PLoS Negl. Trop. Dis.">
        <title>Revisiting the worldwide diversity of Leptospira species in the environment.</title>
        <authorList>
            <person name="Vincent A.T."/>
            <person name="Schiettekatte O."/>
            <person name="Bourhy P."/>
            <person name="Veyrier F.J."/>
            <person name="Picardeau M."/>
        </authorList>
    </citation>
    <scope>NUCLEOTIDE SEQUENCE [LARGE SCALE GENOMIC DNA]</scope>
    <source>
        <strain evidence="3 4">201702444</strain>
    </source>
</reference>
<organism evidence="3 4">
    <name type="scientific">Leptospira barantonii</name>
    <dbReference type="NCBI Taxonomy" id="2023184"/>
    <lineage>
        <taxon>Bacteria</taxon>
        <taxon>Pseudomonadati</taxon>
        <taxon>Spirochaetota</taxon>
        <taxon>Spirochaetia</taxon>
        <taxon>Leptospirales</taxon>
        <taxon>Leptospiraceae</taxon>
        <taxon>Leptospira</taxon>
    </lineage>
</organism>
<protein>
    <recommendedName>
        <fullName evidence="2">OmpA-like domain-containing protein</fullName>
    </recommendedName>
</protein>
<dbReference type="InterPro" id="IPR036737">
    <property type="entry name" value="OmpA-like_sf"/>
</dbReference>
<dbReference type="Gene3D" id="3.30.1330.60">
    <property type="entry name" value="OmpA-like domain"/>
    <property type="match status" value="1"/>
</dbReference>
<dbReference type="OrthoDB" id="337472at2"/>
<evidence type="ECO:0000313" key="3">
    <source>
        <dbReference type="EMBL" id="TGM07263.1"/>
    </source>
</evidence>
<keyword evidence="1" id="KW-0472">Membrane</keyword>
<comment type="caution">
    <text evidence="3">The sequence shown here is derived from an EMBL/GenBank/DDBJ whole genome shotgun (WGS) entry which is preliminary data.</text>
</comment>
<dbReference type="GO" id="GO:0016020">
    <property type="term" value="C:membrane"/>
    <property type="evidence" value="ECO:0007669"/>
    <property type="project" value="UniProtKB-UniRule"/>
</dbReference>
<dbReference type="EMBL" id="RQGN01000023">
    <property type="protein sequence ID" value="TGM07263.1"/>
    <property type="molecule type" value="Genomic_DNA"/>
</dbReference>
<name>A0A5F2BNX6_9LEPT</name>
<dbReference type="Pfam" id="PF00691">
    <property type="entry name" value="OmpA"/>
    <property type="match status" value="1"/>
</dbReference>
<dbReference type="PROSITE" id="PS51123">
    <property type="entry name" value="OMPA_2"/>
    <property type="match status" value="1"/>
</dbReference>
<evidence type="ECO:0000259" key="2">
    <source>
        <dbReference type="PROSITE" id="PS51123"/>
    </source>
</evidence>
<sequence>MRSGIRLTSTSFLLYIFLSLPLFADSFLKTNTETFSPNWDGKNDVLEFKVSKSALPRLADWELVIKNSNDDIVKTFRADHRRKKGFSLVPFLQDDTKLSPLEIVIPESILWSGDDSKGFLLPDGEYKYRLRFVTENKENLLSEEKTVFLDSRPPSSEIGAKTRVLFSNGDRNSSRINVSQKVSGESSDLFTGEFVDVEGRIVKSYTWKLKDVPYVLSWDGTDFSNKPLSNGLYTYRLIGIDKGKNESISVLNDLTVRNETVGVDLFSDSKLYSYSAGSLRNFARFSPYISPKIKTDSYEIEIFQKKGAEEKSVYRLRDTGEPNAEWRWDLRNQTGDLVSDGIYFYRLTVHSRYERYQSVPSSFEITKESFGLDLSVSTKEFSPDNDGKNDLLKIYLDHSGISLQSWEVTLYEIPPYTSIKRKIKTWSGEGQPCSEILWEGLDESGVRVGSLSEFYFEWKYADTFGRESNGKGAEFKTGILIVEEDNSLRISVPESQVEARWWSLPGKIRSALNDFPGYKIELQSHSSHQGDEEVNQVGTEDRARTAFEYFFSKTVPFGRMRFRGYGETLPLIPGSGKYEADKNQRIDFYLSP</sequence>
<dbReference type="Proteomes" id="UP000298429">
    <property type="component" value="Unassembled WGS sequence"/>
</dbReference>
<dbReference type="PANTHER" id="PTHR30329:SF21">
    <property type="entry name" value="LIPOPROTEIN YIAD-RELATED"/>
    <property type="match status" value="1"/>
</dbReference>
<evidence type="ECO:0000256" key="1">
    <source>
        <dbReference type="PROSITE-ProRule" id="PRU00473"/>
    </source>
</evidence>
<feature type="domain" description="OmpA-like" evidence="2">
    <location>
        <begin position="477"/>
        <end position="592"/>
    </location>
</feature>
<accession>A0A5F2BNX6</accession>
<dbReference type="AlphaFoldDB" id="A0A5F2BNX6"/>
<dbReference type="Gene3D" id="2.60.40.4070">
    <property type="match status" value="3"/>
</dbReference>
<gene>
    <name evidence="3" type="ORF">EHQ76_04500</name>
</gene>